<reference evidence="3" key="1">
    <citation type="journal article" date="2020" name="Nature">
        <title>Giant virus diversity and host interactions through global metagenomics.</title>
        <authorList>
            <person name="Schulz F."/>
            <person name="Roux S."/>
            <person name="Paez-Espino D."/>
            <person name="Jungbluth S."/>
            <person name="Walsh D.A."/>
            <person name="Denef V.J."/>
            <person name="McMahon K.D."/>
            <person name="Konstantinidis K.T."/>
            <person name="Eloe-Fadrosh E.A."/>
            <person name="Kyrpides N.C."/>
            <person name="Woyke T."/>
        </authorList>
    </citation>
    <scope>NUCLEOTIDE SEQUENCE</scope>
    <source>
        <strain evidence="3">GVMAG-M-3300023174-75</strain>
    </source>
</reference>
<proteinExistence type="predicted"/>
<feature type="domain" description="Protein kinase" evidence="2">
    <location>
        <begin position="7"/>
        <end position="265"/>
    </location>
</feature>
<accession>A0A6C0DXX7</accession>
<sequence length="265" mass="31101">MLLNNKYIVLEHISRGQFGEIVKAKHATNYYAIKMGEKNVIKYESMIYKKLKGVASIPTLYDIFEYNTNICLVLDYYCKTLQNVKEECFENNISYVKQIISYLMELIIIIKDIHNKNVIHRDLKPANICLNANNKVFLIDFGISKIYKNGTIHNDETKISGLLGSVNFSSLNTINLIEPSRRDDIESVLYILVYMLLPKNTYIVYNELNIIEKKNIQVNIDFLKTAHSNIDYNIFAKLFNYIRRLKYNQQPNYDYLLDLISKMIY</sequence>
<name>A0A6C0DXX7_9ZZZZ</name>
<dbReference type="Gene3D" id="1.10.510.10">
    <property type="entry name" value="Transferase(Phosphotransferase) domain 1"/>
    <property type="match status" value="1"/>
</dbReference>
<protein>
    <recommendedName>
        <fullName evidence="1">non-specific serine/threonine protein kinase</fullName>
        <ecNumber evidence="1">2.7.11.1</ecNumber>
    </recommendedName>
</protein>
<dbReference type="SUPFAM" id="SSF56112">
    <property type="entry name" value="Protein kinase-like (PK-like)"/>
    <property type="match status" value="1"/>
</dbReference>
<dbReference type="InterPro" id="IPR011009">
    <property type="entry name" value="Kinase-like_dom_sf"/>
</dbReference>
<dbReference type="AlphaFoldDB" id="A0A6C0DXX7"/>
<evidence type="ECO:0000256" key="1">
    <source>
        <dbReference type="ARBA" id="ARBA00012513"/>
    </source>
</evidence>
<dbReference type="GO" id="GO:0005524">
    <property type="term" value="F:ATP binding"/>
    <property type="evidence" value="ECO:0007669"/>
    <property type="project" value="InterPro"/>
</dbReference>
<dbReference type="PROSITE" id="PS00108">
    <property type="entry name" value="PROTEIN_KINASE_ST"/>
    <property type="match status" value="1"/>
</dbReference>
<organism evidence="3">
    <name type="scientific">viral metagenome</name>
    <dbReference type="NCBI Taxonomy" id="1070528"/>
    <lineage>
        <taxon>unclassified sequences</taxon>
        <taxon>metagenomes</taxon>
        <taxon>organismal metagenomes</taxon>
    </lineage>
</organism>
<dbReference type="EC" id="2.7.11.1" evidence="1"/>
<dbReference type="SMART" id="SM00220">
    <property type="entry name" value="S_TKc"/>
    <property type="match status" value="1"/>
</dbReference>
<evidence type="ECO:0000313" key="3">
    <source>
        <dbReference type="EMBL" id="QHT20909.1"/>
    </source>
</evidence>
<dbReference type="InterPro" id="IPR000719">
    <property type="entry name" value="Prot_kinase_dom"/>
</dbReference>
<dbReference type="PANTHER" id="PTHR11909">
    <property type="entry name" value="CASEIN KINASE-RELATED"/>
    <property type="match status" value="1"/>
</dbReference>
<dbReference type="GO" id="GO:0004674">
    <property type="term" value="F:protein serine/threonine kinase activity"/>
    <property type="evidence" value="ECO:0007669"/>
    <property type="project" value="UniProtKB-EC"/>
</dbReference>
<dbReference type="InterPro" id="IPR008271">
    <property type="entry name" value="Ser/Thr_kinase_AS"/>
</dbReference>
<dbReference type="InterPro" id="IPR050235">
    <property type="entry name" value="CK1_Ser-Thr_kinase"/>
</dbReference>
<dbReference type="PROSITE" id="PS50011">
    <property type="entry name" value="PROTEIN_KINASE_DOM"/>
    <property type="match status" value="1"/>
</dbReference>
<evidence type="ECO:0000259" key="2">
    <source>
        <dbReference type="PROSITE" id="PS50011"/>
    </source>
</evidence>
<dbReference type="EMBL" id="MN739684">
    <property type="protein sequence ID" value="QHT20909.1"/>
    <property type="molecule type" value="Genomic_DNA"/>
</dbReference>
<dbReference type="Pfam" id="PF00069">
    <property type="entry name" value="Pkinase"/>
    <property type="match status" value="1"/>
</dbReference>